<evidence type="ECO:0000259" key="1">
    <source>
        <dbReference type="Pfam" id="PF00535"/>
    </source>
</evidence>
<comment type="caution">
    <text evidence="2">The sequence shown here is derived from an EMBL/GenBank/DDBJ whole genome shotgun (WGS) entry which is preliminary data.</text>
</comment>
<dbReference type="Gene3D" id="3.90.550.10">
    <property type="entry name" value="Spore Coat Polysaccharide Biosynthesis Protein SpsA, Chain A"/>
    <property type="match status" value="1"/>
</dbReference>
<dbReference type="InterPro" id="IPR001173">
    <property type="entry name" value="Glyco_trans_2-like"/>
</dbReference>
<keyword evidence="2" id="KW-0808">Transferase</keyword>
<dbReference type="AlphaFoldDB" id="A0A0G1CGE4"/>
<accession>A0A0G1CGE4</accession>
<evidence type="ECO:0000313" key="2">
    <source>
        <dbReference type="EMBL" id="KKS57626.1"/>
    </source>
</evidence>
<name>A0A0G1CGE4_9BACT</name>
<evidence type="ECO:0000313" key="3">
    <source>
        <dbReference type="Proteomes" id="UP000034837"/>
    </source>
</evidence>
<dbReference type="PANTHER" id="PTHR43179">
    <property type="entry name" value="RHAMNOSYLTRANSFERASE WBBL"/>
    <property type="match status" value="1"/>
</dbReference>
<dbReference type="GO" id="GO:0016740">
    <property type="term" value="F:transferase activity"/>
    <property type="evidence" value="ECO:0007669"/>
    <property type="project" value="UniProtKB-KW"/>
</dbReference>
<organism evidence="2 3">
    <name type="scientific">Candidatus Magasanikbacteria bacterium GW2011_GWA2_42_32</name>
    <dbReference type="NCBI Taxonomy" id="1619039"/>
    <lineage>
        <taxon>Bacteria</taxon>
        <taxon>Candidatus Magasanikiibacteriota</taxon>
    </lineage>
</organism>
<gene>
    <name evidence="2" type="ORF">UV20_C0001G0266</name>
</gene>
<dbReference type="PANTHER" id="PTHR43179:SF7">
    <property type="entry name" value="RHAMNOSYLTRANSFERASE WBBL"/>
    <property type="match status" value="1"/>
</dbReference>
<dbReference type="EMBL" id="LCDO01000001">
    <property type="protein sequence ID" value="KKS57626.1"/>
    <property type="molecule type" value="Genomic_DNA"/>
</dbReference>
<feature type="domain" description="Glycosyltransferase 2-like" evidence="1">
    <location>
        <begin position="32"/>
        <end position="216"/>
    </location>
</feature>
<dbReference type="SUPFAM" id="SSF53448">
    <property type="entry name" value="Nucleotide-diphospho-sugar transferases"/>
    <property type="match status" value="1"/>
</dbReference>
<dbReference type="Pfam" id="PF00535">
    <property type="entry name" value="Glycos_transf_2"/>
    <property type="match status" value="1"/>
</dbReference>
<sequence>MRRPVVDAVGKASSAAKNLNIPTQYYTFMKISIITVPWNSKEKIGQQIESVRKAATGLEFEEIAIDNASSDGTADFIRQNFLQVKLVANDKNVGFAAANNQGLKIAQGEYILFLNPDMKCEENSLGKLIDYMEKNRETGIVSCKLDNERGEFNPNAGPRRFPTVLNQLAIILKLPHFFPSLLDNYLMKDFDPEKEQEVDSVRGSFMLIRRSVLQKLGWAFDPRYFIWFEDVDLCHEVKKMGLKVMYVPFVSCVDYVGQSFKQRDSFWKQKNFTLSVLKYFQKWEPWYKWIWVYKARAIVLAGMWVKEKIF</sequence>
<protein>
    <submittedName>
        <fullName evidence="2">Glycosyl transferase family 2</fullName>
    </submittedName>
</protein>
<dbReference type="InterPro" id="IPR029044">
    <property type="entry name" value="Nucleotide-diphossugar_trans"/>
</dbReference>
<proteinExistence type="predicted"/>
<reference evidence="2 3" key="1">
    <citation type="journal article" date="2015" name="Nature">
        <title>rRNA introns, odd ribosomes, and small enigmatic genomes across a large radiation of phyla.</title>
        <authorList>
            <person name="Brown C.T."/>
            <person name="Hug L.A."/>
            <person name="Thomas B.C."/>
            <person name="Sharon I."/>
            <person name="Castelle C.J."/>
            <person name="Singh A."/>
            <person name="Wilkins M.J."/>
            <person name="Williams K.H."/>
            <person name="Banfield J.F."/>
        </authorList>
    </citation>
    <scope>NUCLEOTIDE SEQUENCE [LARGE SCALE GENOMIC DNA]</scope>
</reference>
<dbReference type="CDD" id="cd04186">
    <property type="entry name" value="GT_2_like_c"/>
    <property type="match status" value="1"/>
</dbReference>
<dbReference type="Proteomes" id="UP000034837">
    <property type="component" value="Unassembled WGS sequence"/>
</dbReference>